<proteinExistence type="predicted"/>
<accession>A0A189PGB6</accession>
<dbReference type="PROSITE" id="PS00383">
    <property type="entry name" value="TYR_PHOSPHATASE_1"/>
    <property type="match status" value="1"/>
</dbReference>
<dbReference type="RefSeq" id="WP_011899355.1">
    <property type="nucleotide sequence ID" value="NZ_JBANEX010000126.1"/>
</dbReference>
<evidence type="ECO:0008006" key="3">
    <source>
        <dbReference type="Google" id="ProtNLM"/>
    </source>
</evidence>
<dbReference type="EMBL" id="KT033470">
    <property type="protein sequence ID" value="ALL42399.1"/>
    <property type="molecule type" value="Genomic_DNA"/>
</dbReference>
<dbReference type="OMA" id="AMISITD"/>
<organism evidence="1">
    <name type="scientific">Aeromonas salmonicida subsp. salmonicida</name>
    <dbReference type="NCBI Taxonomy" id="29491"/>
    <lineage>
        <taxon>Bacteria</taxon>
        <taxon>Pseudomonadati</taxon>
        <taxon>Pseudomonadota</taxon>
        <taxon>Gammaproteobacteria</taxon>
        <taxon>Aeromonadales</taxon>
        <taxon>Aeromonadaceae</taxon>
        <taxon>Aeromonas</taxon>
    </lineage>
</organism>
<geneLocation type="plasmid" evidence="2">
    <name>pAsa4c</name>
</geneLocation>
<protein>
    <recommendedName>
        <fullName evidence="3">Dual specificity protein phosphatase family protein</fullName>
    </recommendedName>
</protein>
<dbReference type="InterPro" id="IPR016130">
    <property type="entry name" value="Tyr_Pase_AS"/>
</dbReference>
<dbReference type="SUPFAM" id="SSF52799">
    <property type="entry name" value="(Phosphotyrosine protein) phosphatases II"/>
    <property type="match status" value="1"/>
</dbReference>
<dbReference type="AlphaFoldDB" id="A0A189PGB6"/>
<dbReference type="EMBL" id="KT033469">
    <property type="protein sequence ID" value="ALL42243.1"/>
    <property type="molecule type" value="Genomic_DNA"/>
</dbReference>
<dbReference type="Gene3D" id="3.90.190.10">
    <property type="entry name" value="Protein tyrosine phosphatase superfamily"/>
    <property type="match status" value="1"/>
</dbReference>
<sequence length="176" mass="19905">MREVHFISQAEAEKLAPVASAAMISITDPDKPEATLGDWQLLYRDSFYDGGYSEDTIRTMKGSFRMNYASYIDSCQAKNLSRFIDELVLSGISQIFVHCYYGESRSGAIALYLCNKHGFTPNKPITKPNRTVYDLLSSPSKYESLIQSYESQDIVPSKGIYTKIWDLFLVAIGVRR</sequence>
<reference evidence="1" key="1">
    <citation type="submission" date="2015-06" db="EMBL/GenBank/DDBJ databases">
        <title>Antimicrobial resistance-carrying plasmid pAsa4 variants found in Aeromonas salmonicida subsp. salmonicida: general architecture, construction blocks and gene elimination.</title>
        <authorList>
            <person name="Tanaka K.H."/>
            <person name="Vincent A.T."/>
            <person name="Trudel M.V."/>
            <person name="Paquet V.E."/>
            <person name="Frenette M."/>
            <person name="Charette S.J."/>
        </authorList>
    </citation>
    <scope>NUCLEOTIDE SEQUENCE</scope>
    <source>
        <strain evidence="1">01-B522</strain>
        <strain evidence="2">JF2267</strain>
        <plasmid evidence="1">pAsa4b</plasmid>
        <plasmid evidence="2">pAsa4c</plasmid>
    </source>
</reference>
<dbReference type="InterPro" id="IPR029021">
    <property type="entry name" value="Prot-tyrosine_phosphatase-like"/>
</dbReference>
<name>A0A189PGB6_AERSS</name>
<evidence type="ECO:0000313" key="2">
    <source>
        <dbReference type="EMBL" id="ALL42399.1"/>
    </source>
</evidence>
<geneLocation type="plasmid" evidence="1">
    <name>pAsa4b</name>
</geneLocation>
<keyword evidence="1" id="KW-0614">Plasmid</keyword>
<dbReference type="PATRIC" id="fig|29491.15.peg.70"/>
<evidence type="ECO:0000313" key="1">
    <source>
        <dbReference type="EMBL" id="ALL42243.1"/>
    </source>
</evidence>